<sequence length="365" mass="42943">MQCFTLLSFNLFIDPYGIFNFITIKNVNLSKIKQETNVRIFKSLEVLQKKPKILLLGSSRTDVGLNPRHVKQLDINTVYNLGILGANMYEVMRYFQQSIAVEPNIKKVILGIDFFMFNENRDADASFYEDLLEQKYFWSSFLKWTFSIDTVFASFETIQWNQAGKTLTPYDDYGTRNEKYFIRYNLPEESKIKGFEVTLKRFLEDRSLYKDYQLSPASLEYLKKIVETCKEKNIDLYIFISPSHVTQWEAIHKAGIWPIFEQWKREVVKISEVWDFSGYNSITEEIISDRMSNYLDSSHYSQAVGELIFQRLLNQNHNQIPSDFGTVINTDNIDDYLSTTRNQRALWLETNSQTVEFLNNINVDL</sequence>
<dbReference type="Proteomes" id="UP000500857">
    <property type="component" value="Chromosome"/>
</dbReference>
<protein>
    <submittedName>
        <fullName evidence="1">Uncharacterized protein</fullName>
    </submittedName>
</protein>
<evidence type="ECO:0000313" key="1">
    <source>
        <dbReference type="EMBL" id="QIZ72966.1"/>
    </source>
</evidence>
<dbReference type="AlphaFoldDB" id="A0A6H1U3F1"/>
<dbReference type="EMBL" id="CP051167">
    <property type="protein sequence ID" value="QIZ72966.1"/>
    <property type="molecule type" value="Genomic_DNA"/>
</dbReference>
<reference evidence="1 2" key="1">
    <citation type="submission" date="2020-04" db="EMBL/GenBank/DDBJ databases">
        <authorList>
            <person name="Basu S."/>
            <person name="Maruthanayagam V."/>
            <person name="Chakraborty S."/>
            <person name="Pramanik A."/>
            <person name="Mukherjee J."/>
            <person name="Brink B."/>
        </authorList>
    </citation>
    <scope>NUCLEOTIDE SEQUENCE [LARGE SCALE GENOMIC DNA]</scope>
    <source>
        <strain evidence="1 2">AP17</strain>
    </source>
</reference>
<proteinExistence type="predicted"/>
<gene>
    <name evidence="1" type="ORF">HCG48_22140</name>
</gene>
<keyword evidence="2" id="KW-1185">Reference proteome</keyword>
<dbReference type="KEGG" id="oxy:HCG48_22140"/>
<organism evidence="1 2">
    <name type="scientific">Oxynema aestuarii AP17</name>
    <dbReference type="NCBI Taxonomy" id="2064643"/>
    <lineage>
        <taxon>Bacteria</taxon>
        <taxon>Bacillati</taxon>
        <taxon>Cyanobacteriota</taxon>
        <taxon>Cyanophyceae</taxon>
        <taxon>Oscillatoriophycideae</taxon>
        <taxon>Oscillatoriales</taxon>
        <taxon>Oscillatoriaceae</taxon>
        <taxon>Oxynema</taxon>
        <taxon>Oxynema aestuarii</taxon>
    </lineage>
</organism>
<evidence type="ECO:0000313" key="2">
    <source>
        <dbReference type="Proteomes" id="UP000500857"/>
    </source>
</evidence>
<accession>A0A6H1U3F1</accession>
<dbReference type="SUPFAM" id="SSF52266">
    <property type="entry name" value="SGNH hydrolase"/>
    <property type="match status" value="1"/>
</dbReference>
<dbReference type="RefSeq" id="WP_168571113.1">
    <property type="nucleotide sequence ID" value="NZ_CP051167.1"/>
</dbReference>
<name>A0A6H1U3F1_9CYAN</name>